<accession>A0ABS8TKM2</accession>
<keyword evidence="2" id="KW-1185">Reference proteome</keyword>
<dbReference type="EMBL" id="JACEIK010001774">
    <property type="protein sequence ID" value="MCD7472092.1"/>
    <property type="molecule type" value="Genomic_DNA"/>
</dbReference>
<name>A0ABS8TKM2_DATST</name>
<protein>
    <submittedName>
        <fullName evidence="1">Uncharacterized protein</fullName>
    </submittedName>
</protein>
<evidence type="ECO:0000313" key="1">
    <source>
        <dbReference type="EMBL" id="MCD7472092.1"/>
    </source>
</evidence>
<organism evidence="1 2">
    <name type="scientific">Datura stramonium</name>
    <name type="common">Jimsonweed</name>
    <name type="synonym">Common thornapple</name>
    <dbReference type="NCBI Taxonomy" id="4076"/>
    <lineage>
        <taxon>Eukaryota</taxon>
        <taxon>Viridiplantae</taxon>
        <taxon>Streptophyta</taxon>
        <taxon>Embryophyta</taxon>
        <taxon>Tracheophyta</taxon>
        <taxon>Spermatophyta</taxon>
        <taxon>Magnoliopsida</taxon>
        <taxon>eudicotyledons</taxon>
        <taxon>Gunneridae</taxon>
        <taxon>Pentapetalae</taxon>
        <taxon>asterids</taxon>
        <taxon>lamiids</taxon>
        <taxon>Solanales</taxon>
        <taxon>Solanaceae</taxon>
        <taxon>Solanoideae</taxon>
        <taxon>Datureae</taxon>
        <taxon>Datura</taxon>
    </lineage>
</organism>
<sequence length="65" mass="7582">DQRSFLYETAKKQEITTLRNRFKPILHTSIYIRTDVSSPGDPAFVLRMQIEALIVLCSRSSRVQR</sequence>
<gene>
    <name evidence="1" type="ORF">HAX54_013027</name>
</gene>
<dbReference type="Proteomes" id="UP000823775">
    <property type="component" value="Unassembled WGS sequence"/>
</dbReference>
<feature type="non-terminal residue" evidence="1">
    <location>
        <position position="1"/>
    </location>
</feature>
<proteinExistence type="predicted"/>
<comment type="caution">
    <text evidence="1">The sequence shown here is derived from an EMBL/GenBank/DDBJ whole genome shotgun (WGS) entry which is preliminary data.</text>
</comment>
<reference evidence="1 2" key="1">
    <citation type="journal article" date="2021" name="BMC Genomics">
        <title>Datura genome reveals duplications of psychoactive alkaloid biosynthetic genes and high mutation rate following tissue culture.</title>
        <authorList>
            <person name="Rajewski A."/>
            <person name="Carter-House D."/>
            <person name="Stajich J."/>
            <person name="Litt A."/>
        </authorList>
    </citation>
    <scope>NUCLEOTIDE SEQUENCE [LARGE SCALE GENOMIC DNA]</scope>
    <source>
        <strain evidence="1">AR-01</strain>
    </source>
</reference>
<evidence type="ECO:0000313" key="2">
    <source>
        <dbReference type="Proteomes" id="UP000823775"/>
    </source>
</evidence>